<name>A0A699ZVN8_HAELA</name>
<dbReference type="EMBL" id="BLLF01003225">
    <property type="protein sequence ID" value="GFH26743.1"/>
    <property type="molecule type" value="Genomic_DNA"/>
</dbReference>
<comment type="caution">
    <text evidence="1">The sequence shown here is derived from an EMBL/GenBank/DDBJ whole genome shotgun (WGS) entry which is preliminary data.</text>
</comment>
<feature type="non-terminal residue" evidence="1">
    <location>
        <position position="1"/>
    </location>
</feature>
<dbReference type="AlphaFoldDB" id="A0A699ZVN8"/>
<proteinExistence type="predicted"/>
<gene>
    <name evidence="1" type="ORF">HaLaN_24939</name>
</gene>
<reference evidence="1 2" key="1">
    <citation type="submission" date="2020-02" db="EMBL/GenBank/DDBJ databases">
        <title>Draft genome sequence of Haematococcus lacustris strain NIES-144.</title>
        <authorList>
            <person name="Morimoto D."/>
            <person name="Nakagawa S."/>
            <person name="Yoshida T."/>
            <person name="Sawayama S."/>
        </authorList>
    </citation>
    <scope>NUCLEOTIDE SEQUENCE [LARGE SCALE GENOMIC DNA]</scope>
    <source>
        <strain evidence="1 2">NIES-144</strain>
    </source>
</reference>
<evidence type="ECO:0000313" key="2">
    <source>
        <dbReference type="Proteomes" id="UP000485058"/>
    </source>
</evidence>
<feature type="non-terminal residue" evidence="1">
    <location>
        <position position="64"/>
    </location>
</feature>
<keyword evidence="2" id="KW-1185">Reference proteome</keyword>
<accession>A0A699ZVN8</accession>
<evidence type="ECO:0000313" key="1">
    <source>
        <dbReference type="EMBL" id="GFH26743.1"/>
    </source>
</evidence>
<protein>
    <submittedName>
        <fullName evidence="1">Uncharacterized protein</fullName>
    </submittedName>
</protein>
<sequence>MVQGLRVELYRKQCTKDSDDSDGDDEDAGFAILGTGLRVRVDKAFSQVAYDRQKQALALLPLAI</sequence>
<organism evidence="1 2">
    <name type="scientific">Haematococcus lacustris</name>
    <name type="common">Green alga</name>
    <name type="synonym">Haematococcus pluvialis</name>
    <dbReference type="NCBI Taxonomy" id="44745"/>
    <lineage>
        <taxon>Eukaryota</taxon>
        <taxon>Viridiplantae</taxon>
        <taxon>Chlorophyta</taxon>
        <taxon>core chlorophytes</taxon>
        <taxon>Chlorophyceae</taxon>
        <taxon>CS clade</taxon>
        <taxon>Chlamydomonadales</taxon>
        <taxon>Haematococcaceae</taxon>
        <taxon>Haematococcus</taxon>
    </lineage>
</organism>
<dbReference type="Proteomes" id="UP000485058">
    <property type="component" value="Unassembled WGS sequence"/>
</dbReference>